<comment type="caution">
    <text evidence="1">The sequence shown here is derived from an EMBL/GenBank/DDBJ whole genome shotgun (WGS) entry which is preliminary data.</text>
</comment>
<sequence length="1025" mass="121100">MNKQIQNPFSFSMKNTGNQDSLQNPYTLNNINQIKQIQWVGKYGKNQKKIGKWMALWNGEYLIDDFGGYYQDELKEGLWKEPNKNYQIKSPVFDIGEYSNDLRIGNWKYSYRNNTHNCGKYNILGQKIGRWIELRDGFNNGSQVMYEGEYNFHGDKVGQWNIMFNAAFKCQEYKLIGGGFYFENNGNSKKIGKWVEEWEYFEWRRQVVYDGNYNMNGNKVDRWNILFQDDYGINIYKQIGGGLYEEQEGQSSIKVGKWIELSDNYTSVSQITYHGLYNKNGVKIGRWDIYKKDSLCGCINYDQNGIQIYKSENDPLIYVGEFKDGIKYGRWDTLQKGKYDQEYKLIGGGSYHYQNAQLKKIGFWIEEWKNFGWKREVMMSGEYNLRGYKVGQWDIIFKEAYGRKQFKLIGGGFYMDQEGGSIKIGNWVELQDKFYNYSRFSLNGKYNHQGVKTGRWSIYKNVSLCGCINYDENGIEIYKSEKDPLIYVGQFKEGKKYGRWDILYKGDWMRKYKQIGGGSFYLKNGDSQKIGKWCEVSEEFHDLSRITYQGVYNDNGHKKGQWNIYQNWEKNNKIGGGFYFEYNRGSKKIGKWTEEQKNFERRRQIMYNGNYNMNGNKVGIWNILFQDDYGINIYKQIGGGLYEEQEGQSSIKVGKWIELSDNYTSVSQITYHGLYNKNGVKIGRWDIYKKDSLCGCINYDQNGIQIYKSENDPLIYVGEFKDGIKYGRWDTLQKGKYDQEYKLIGGGSYHYQNAQLKKIGFWIEEWKNFGWKREVMMSGEYNLRGYKVGQWDIIFKEAYGRKQFKLIGGGFYMDQEGGSIKIGNWVELQDKFYNYSRFSLNGKYNHQGVKTGRWSIYKNVSLCGCINYDENGIEIYKSEKDPLIYVGQFKEGKKYGRWDILYKGDWMRKYKQIGGGSFYLKNGDSQKIGKWCEVSEEFHDLSRITYQGVYNDNGHKKGQWNIYQNWEKNNKIGGGFYFEYNRGSKKIGKWTEEQKNFERRRQIMYNGNYNMNGNKVGILEYIVLR</sequence>
<dbReference type="PANTHER" id="PTHR33706:SF1">
    <property type="entry name" value="TPR REPEAT PROTEIN"/>
    <property type="match status" value="1"/>
</dbReference>
<dbReference type="PANTHER" id="PTHR33706">
    <property type="entry name" value="MORN VARIANT REPEAT PROTEIN"/>
    <property type="match status" value="1"/>
</dbReference>
<evidence type="ECO:0000313" key="1">
    <source>
        <dbReference type="EMBL" id="CAD8108704.1"/>
    </source>
</evidence>
<accession>A0A8S1PZN5</accession>
<reference evidence="1" key="1">
    <citation type="submission" date="2021-01" db="EMBL/GenBank/DDBJ databases">
        <authorList>
            <consortium name="Genoscope - CEA"/>
            <person name="William W."/>
        </authorList>
    </citation>
    <scope>NUCLEOTIDE SEQUENCE</scope>
</reference>
<dbReference type="Proteomes" id="UP000692954">
    <property type="component" value="Unassembled WGS sequence"/>
</dbReference>
<organism evidence="1 2">
    <name type="scientific">Paramecium sonneborni</name>
    <dbReference type="NCBI Taxonomy" id="65129"/>
    <lineage>
        <taxon>Eukaryota</taxon>
        <taxon>Sar</taxon>
        <taxon>Alveolata</taxon>
        <taxon>Ciliophora</taxon>
        <taxon>Intramacronucleata</taxon>
        <taxon>Oligohymenophorea</taxon>
        <taxon>Peniculida</taxon>
        <taxon>Parameciidae</taxon>
        <taxon>Paramecium</taxon>
    </lineage>
</organism>
<name>A0A8S1PZN5_9CILI</name>
<protein>
    <submittedName>
        <fullName evidence="1">Uncharacterized protein</fullName>
    </submittedName>
</protein>
<dbReference type="AlphaFoldDB" id="A0A8S1PZN5"/>
<evidence type="ECO:0000313" key="2">
    <source>
        <dbReference type="Proteomes" id="UP000692954"/>
    </source>
</evidence>
<keyword evidence="2" id="KW-1185">Reference proteome</keyword>
<proteinExistence type="predicted"/>
<gene>
    <name evidence="1" type="ORF">PSON_ATCC_30995.1.T0920030</name>
</gene>
<dbReference type="EMBL" id="CAJJDN010000092">
    <property type="protein sequence ID" value="CAD8108704.1"/>
    <property type="molecule type" value="Genomic_DNA"/>
</dbReference>